<keyword evidence="5 6" id="KW-0472">Membrane</keyword>
<keyword evidence="3 6" id="KW-0812">Transmembrane</keyword>
<feature type="transmembrane region" description="Helical" evidence="6">
    <location>
        <begin position="83"/>
        <end position="103"/>
    </location>
</feature>
<dbReference type="Proteomes" id="UP000016856">
    <property type="component" value="Unassembled WGS sequence"/>
</dbReference>
<keyword evidence="4 6" id="KW-1133">Transmembrane helix</keyword>
<gene>
    <name evidence="7" type="ORF">O163_01275</name>
</gene>
<evidence type="ECO:0000313" key="7">
    <source>
        <dbReference type="EMBL" id="ERM93308.1"/>
    </source>
</evidence>
<evidence type="ECO:0000313" key="8">
    <source>
        <dbReference type="Proteomes" id="UP000016856"/>
    </source>
</evidence>
<proteinExistence type="predicted"/>
<feature type="transmembrane region" description="Helical" evidence="6">
    <location>
        <begin position="109"/>
        <end position="129"/>
    </location>
</feature>
<comment type="subcellular location">
    <subcellularLocation>
        <location evidence="1">Cell membrane</location>
        <topology evidence="1">Multi-pass membrane protein</topology>
    </subcellularLocation>
</comment>
<dbReference type="PANTHER" id="PTHR47089">
    <property type="entry name" value="ABC TRANSPORTER, PERMEASE PROTEIN"/>
    <property type="match status" value="1"/>
</dbReference>
<comment type="caution">
    <text evidence="7">The sequence shown here is derived from an EMBL/GenBank/DDBJ whole genome shotgun (WGS) entry which is preliminary data.</text>
</comment>
<feature type="transmembrane region" description="Helical" evidence="6">
    <location>
        <begin position="291"/>
        <end position="313"/>
    </location>
</feature>
<dbReference type="GO" id="GO:0005886">
    <property type="term" value="C:plasma membrane"/>
    <property type="evidence" value="ECO:0007669"/>
    <property type="project" value="UniProtKB-SubCell"/>
</dbReference>
<evidence type="ECO:0000256" key="5">
    <source>
        <dbReference type="ARBA" id="ARBA00023136"/>
    </source>
</evidence>
<dbReference type="AlphaFoldDB" id="U5CTM3"/>
<evidence type="ECO:0000256" key="6">
    <source>
        <dbReference type="SAM" id="Phobius"/>
    </source>
</evidence>
<evidence type="ECO:0000256" key="3">
    <source>
        <dbReference type="ARBA" id="ARBA00022692"/>
    </source>
</evidence>
<protein>
    <submittedName>
        <fullName evidence="7">Sugar ABC transporter permease</fullName>
    </submittedName>
</protein>
<feature type="transmembrane region" description="Helical" evidence="6">
    <location>
        <begin position="203"/>
        <end position="222"/>
    </location>
</feature>
<feature type="transmembrane region" description="Helical" evidence="6">
    <location>
        <begin position="251"/>
        <end position="271"/>
    </location>
</feature>
<keyword evidence="2" id="KW-1003">Cell membrane</keyword>
<dbReference type="GO" id="GO:0022857">
    <property type="term" value="F:transmembrane transporter activity"/>
    <property type="evidence" value="ECO:0007669"/>
    <property type="project" value="InterPro"/>
</dbReference>
<evidence type="ECO:0000256" key="4">
    <source>
        <dbReference type="ARBA" id="ARBA00022989"/>
    </source>
</evidence>
<accession>U5CTM3</accession>
<feature type="transmembrane region" description="Helical" evidence="6">
    <location>
        <begin position="12"/>
        <end position="34"/>
    </location>
</feature>
<dbReference type="Pfam" id="PF02653">
    <property type="entry name" value="BPD_transp_2"/>
    <property type="match status" value="1"/>
</dbReference>
<name>U5CTM3_CALSX</name>
<dbReference type="CDD" id="cd06580">
    <property type="entry name" value="TM_PBP1_transp_TpRbsC_like"/>
    <property type="match status" value="1"/>
</dbReference>
<feature type="transmembrane region" description="Helical" evidence="6">
    <location>
        <begin position="141"/>
        <end position="160"/>
    </location>
</feature>
<sequence>MRRSYKILLYKVLSPIIAILIAALLSSIAIVAIGENPLLTFYTMFKFAFRRLDSIAIILYNSTPLIFSGLAVSIGFRMGLFNIGVEGQYLIGTFLAALVGFSLKGLSPFIHIPLVILVGMLGGMIWAYLPVYLKVKRGVHEVISTIMLNYISYSLIHYLISEVFRDRSQKLLIRTPRLVESALIPKLHGFLSLFGIELPKHVYLNWFFPIGLFLAVGVYYMLYYTPFGFELRSVGQNATASRLAGIKPENIFYKGFLLSGAIAGLVGLSDLMGYFGYMDLDFPRGYGFDGIAVALIAQNNPFGIIAAAMLLGFLKRGAEGIQTLLNIPMDTVVILQALMILSIVIVNKVINDYIKRIEKKGVA</sequence>
<dbReference type="PATRIC" id="fig|1388761.3.peg.251"/>
<reference evidence="7 8" key="1">
    <citation type="journal article" date="2013" name="Genome Announc.">
        <title>Draft Genome Sequence of an Anaerobic and Extremophilic Bacterium, Caldanaerobacter yonseiensis, Isolated from a Geothermal Hot Stream.</title>
        <authorList>
            <person name="Lee S.J."/>
            <person name="Lee Y.J."/>
            <person name="Park G.S."/>
            <person name="Kim B.C."/>
            <person name="Lee S.J."/>
            <person name="Shin J.H."/>
            <person name="Lee D.W."/>
        </authorList>
    </citation>
    <scope>NUCLEOTIDE SEQUENCE [LARGE SCALE GENOMIC DNA]</scope>
    <source>
        <strain evidence="7 8">KB-1</strain>
    </source>
</reference>
<evidence type="ECO:0000256" key="2">
    <source>
        <dbReference type="ARBA" id="ARBA00022475"/>
    </source>
</evidence>
<dbReference type="PANTHER" id="PTHR47089:SF1">
    <property type="entry name" value="GUANOSINE ABC TRANSPORTER PERMEASE PROTEIN NUPP"/>
    <property type="match status" value="1"/>
</dbReference>
<dbReference type="EMBL" id="AXDC01000002">
    <property type="protein sequence ID" value="ERM93308.1"/>
    <property type="molecule type" value="Genomic_DNA"/>
</dbReference>
<feature type="transmembrane region" description="Helical" evidence="6">
    <location>
        <begin position="325"/>
        <end position="346"/>
    </location>
</feature>
<organism evidence="7 8">
    <name type="scientific">Caldanaerobacter subterraneus subsp. yonseiensis KB-1</name>
    <dbReference type="NCBI Taxonomy" id="1388761"/>
    <lineage>
        <taxon>Bacteria</taxon>
        <taxon>Bacillati</taxon>
        <taxon>Bacillota</taxon>
        <taxon>Clostridia</taxon>
        <taxon>Thermoanaerobacterales</taxon>
        <taxon>Thermoanaerobacteraceae</taxon>
        <taxon>Caldanaerobacter</taxon>
    </lineage>
</organism>
<dbReference type="RefSeq" id="WP_022587123.1">
    <property type="nucleotide sequence ID" value="NZ_AXDC01000002.1"/>
</dbReference>
<evidence type="ECO:0000256" key="1">
    <source>
        <dbReference type="ARBA" id="ARBA00004651"/>
    </source>
</evidence>
<feature type="transmembrane region" description="Helical" evidence="6">
    <location>
        <begin position="54"/>
        <end position="76"/>
    </location>
</feature>
<dbReference type="InterPro" id="IPR001851">
    <property type="entry name" value="ABC_transp_permease"/>
</dbReference>